<dbReference type="PIRSF" id="PIRSF006816">
    <property type="entry name" value="Cyc3_hyd_g"/>
    <property type="match status" value="1"/>
</dbReference>
<dbReference type="GO" id="GO:0050660">
    <property type="term" value="F:flavin adenine dinucleotide binding"/>
    <property type="evidence" value="ECO:0007669"/>
    <property type="project" value="InterPro"/>
</dbReference>
<evidence type="ECO:0000256" key="4">
    <source>
        <dbReference type="ARBA" id="ARBA00022714"/>
    </source>
</evidence>
<dbReference type="PROSITE" id="PS51384">
    <property type="entry name" value="FAD_FR"/>
    <property type="match status" value="1"/>
</dbReference>
<feature type="binding site" evidence="12">
    <location>
        <position position="244"/>
    </location>
    <ligand>
        <name>[2Fe-2S] cluster</name>
        <dbReference type="ChEBI" id="CHEBI:190135"/>
    </ligand>
</feature>
<protein>
    <submittedName>
        <fullName evidence="14">Dihydroorotate dehydrogenase B (NAD(+)), electron transfer subunit</fullName>
    </submittedName>
</protein>
<evidence type="ECO:0000256" key="2">
    <source>
        <dbReference type="ARBA" id="ARBA00022448"/>
    </source>
</evidence>
<evidence type="ECO:0000256" key="9">
    <source>
        <dbReference type="ARBA" id="ARBA00023014"/>
    </source>
</evidence>
<evidence type="ECO:0000256" key="5">
    <source>
        <dbReference type="ARBA" id="ARBA00022723"/>
    </source>
</evidence>
<dbReference type="InterPro" id="IPR017927">
    <property type="entry name" value="FAD-bd_FR_type"/>
</dbReference>
<dbReference type="InterPro" id="IPR019480">
    <property type="entry name" value="Dihydroorotate_DH_Fe-S-bd"/>
</dbReference>
<keyword evidence="9 12" id="KW-0411">Iron-sulfur</keyword>
<comment type="caution">
    <text evidence="14">The sequence shown here is derived from an EMBL/GenBank/DDBJ whole genome shotgun (WGS) entry which is preliminary data.</text>
</comment>
<organism evidence="14">
    <name type="scientific">Candidatus Atribacter allofermentans</name>
    <dbReference type="NCBI Taxonomy" id="1852833"/>
    <lineage>
        <taxon>Bacteria</taxon>
        <taxon>Pseudomonadati</taxon>
        <taxon>Atribacterota</taxon>
        <taxon>Atribacteria</taxon>
        <taxon>Atribacterales</taxon>
        <taxon>Atribacteraceae</taxon>
        <taxon>Atribacter</taxon>
    </lineage>
</organism>
<feature type="domain" description="FAD-binding FR-type" evidence="13">
    <location>
        <begin position="1"/>
        <end position="97"/>
    </location>
</feature>
<dbReference type="InterPro" id="IPR050353">
    <property type="entry name" value="PyrK_electron_transfer"/>
</dbReference>
<evidence type="ECO:0000256" key="10">
    <source>
        <dbReference type="ARBA" id="ARBA00034078"/>
    </source>
</evidence>
<dbReference type="Gene3D" id="2.40.30.10">
    <property type="entry name" value="Translation factors"/>
    <property type="match status" value="1"/>
</dbReference>
<evidence type="ECO:0000313" key="14">
    <source>
        <dbReference type="EMBL" id="OQA55198.1"/>
    </source>
</evidence>
<evidence type="ECO:0000259" key="13">
    <source>
        <dbReference type="PROSITE" id="PS51384"/>
    </source>
</evidence>
<dbReference type="GO" id="GO:0046872">
    <property type="term" value="F:metal ion binding"/>
    <property type="evidence" value="ECO:0007669"/>
    <property type="project" value="UniProtKB-KW"/>
</dbReference>
<dbReference type="GO" id="GO:0016491">
    <property type="term" value="F:oxidoreductase activity"/>
    <property type="evidence" value="ECO:0007669"/>
    <property type="project" value="InterPro"/>
</dbReference>
<dbReference type="Proteomes" id="UP000485569">
    <property type="component" value="Unassembled WGS sequence"/>
</dbReference>
<dbReference type="Pfam" id="PF00175">
    <property type="entry name" value="NAD_binding_1"/>
    <property type="match status" value="1"/>
</dbReference>
<evidence type="ECO:0000256" key="12">
    <source>
        <dbReference type="PIRSR" id="PIRSR006816-2"/>
    </source>
</evidence>
<dbReference type="Pfam" id="PF10418">
    <property type="entry name" value="DHODB_Fe-S_bind"/>
    <property type="match status" value="1"/>
</dbReference>
<evidence type="ECO:0000256" key="7">
    <source>
        <dbReference type="ARBA" id="ARBA00022982"/>
    </source>
</evidence>
<dbReference type="InterPro" id="IPR017938">
    <property type="entry name" value="Riboflavin_synthase-like_b-brl"/>
</dbReference>
<feature type="binding site" evidence="12">
    <location>
        <position position="227"/>
    </location>
    <ligand>
        <name>[2Fe-2S] cluster</name>
        <dbReference type="ChEBI" id="CHEBI:190135"/>
    </ligand>
</feature>
<dbReference type="Gene3D" id="3.40.50.80">
    <property type="entry name" value="Nucleotide-binding domain of ferredoxin-NADP reductase (FNR) module"/>
    <property type="match status" value="1"/>
</dbReference>
<keyword evidence="5 12" id="KW-0479">Metal-binding</keyword>
<dbReference type="SUPFAM" id="SSF52343">
    <property type="entry name" value="Ferredoxin reductase-like, C-terminal NADP-linked domain"/>
    <property type="match status" value="1"/>
</dbReference>
<accession>A0A1V5SL30</accession>
<keyword evidence="8 12" id="KW-0408">Iron</keyword>
<keyword evidence="3 11" id="KW-0285">Flavoprotein</keyword>
<evidence type="ECO:0000256" key="1">
    <source>
        <dbReference type="ARBA" id="ARBA00006422"/>
    </source>
</evidence>
<comment type="similarity">
    <text evidence="1">Belongs to the PyrK family.</text>
</comment>
<proteinExistence type="inferred from homology"/>
<comment type="cofactor">
    <cofactor evidence="11">
        <name>FAD</name>
        <dbReference type="ChEBI" id="CHEBI:57692"/>
    </cofactor>
    <text evidence="11">Binds 1 FAD per subunit.</text>
</comment>
<feature type="binding site" evidence="12">
    <location>
        <position position="222"/>
    </location>
    <ligand>
        <name>[2Fe-2S] cluster</name>
        <dbReference type="ChEBI" id="CHEBI:190135"/>
    </ligand>
</feature>
<dbReference type="Gene3D" id="2.10.240.10">
    <property type="entry name" value="Dihydroorotate dehydrogenase, electron transfer subunit"/>
    <property type="match status" value="1"/>
</dbReference>
<sequence length="257" mass="28635">MKKAKIVKKKFLGTSFVELWLEENDIARLACPGQFVMISAGSTYDPFLKRPLGILSCQENYFGLLFDIVGRGTKILSQLEIGDQVDLLGPLGNGFSLNPKEALLIGGGRGLVPLYFLAQIFTSKKIPFQFFFGIRNQEEKVLIDYLSELSIPMVLSCQEQLSNYYCGTVLDAFEDWLHHHSQSKPAQKIYACGPQGMFQALSKMEDIIPNQIEVSLESRMGCGYGVCLSCAVKKKGLPGYFHVCKDGPVFRLGEIEL</sequence>
<dbReference type="GO" id="GO:0051537">
    <property type="term" value="F:2 iron, 2 sulfur cluster binding"/>
    <property type="evidence" value="ECO:0007669"/>
    <property type="project" value="UniProtKB-KW"/>
</dbReference>
<dbReference type="SUPFAM" id="SSF63380">
    <property type="entry name" value="Riboflavin synthase domain-like"/>
    <property type="match status" value="1"/>
</dbReference>
<evidence type="ECO:0000256" key="3">
    <source>
        <dbReference type="ARBA" id="ARBA00022630"/>
    </source>
</evidence>
<keyword evidence="2" id="KW-0813">Transport</keyword>
<keyword evidence="7" id="KW-0249">Electron transport</keyword>
<dbReference type="InterPro" id="IPR001433">
    <property type="entry name" value="OxRdtase_FAD/NAD-bd"/>
</dbReference>
<dbReference type="InterPro" id="IPR012165">
    <property type="entry name" value="Cyt_c3_hydrogenase_gsu"/>
</dbReference>
<keyword evidence="6 11" id="KW-0274">FAD</keyword>
<gene>
    <name evidence="14" type="primary">pyrK_2</name>
    <name evidence="14" type="ORF">BWY41_01728</name>
</gene>
<dbReference type="PANTHER" id="PTHR43513:SF3">
    <property type="entry name" value="DIHYDROOROTATE DEHYDROGENASE B (NAD(+)), ELECTRON TRANSFER SUBUNIT-RELATED"/>
    <property type="match status" value="1"/>
</dbReference>
<dbReference type="PANTHER" id="PTHR43513">
    <property type="entry name" value="DIHYDROOROTATE DEHYDROGENASE B (NAD(+)), ELECTRON TRANSFER SUBUNIT"/>
    <property type="match status" value="1"/>
</dbReference>
<keyword evidence="4 12" id="KW-0001">2Fe-2S</keyword>
<dbReference type="InterPro" id="IPR037117">
    <property type="entry name" value="Dihydroorotate_DH_ele_sf"/>
</dbReference>
<comment type="cofactor">
    <cofactor evidence="12">
        <name>[2Fe-2S] cluster</name>
        <dbReference type="ChEBI" id="CHEBI:190135"/>
    </cofactor>
    <text evidence="12">Binds 1 [2Fe-2S] cluster per subunit.</text>
</comment>
<name>A0A1V5SL30_9BACT</name>
<reference evidence="14" key="1">
    <citation type="submission" date="2017-02" db="EMBL/GenBank/DDBJ databases">
        <title>Delving into the versatile metabolic prowess of the omnipresent phylum Bacteroidetes.</title>
        <authorList>
            <person name="Nobu M.K."/>
            <person name="Mei R."/>
            <person name="Narihiro T."/>
            <person name="Kuroda K."/>
            <person name="Liu W.-T."/>
        </authorList>
    </citation>
    <scope>NUCLEOTIDE SEQUENCE</scope>
    <source>
        <strain evidence="14">ADurb.Bin276</strain>
    </source>
</reference>
<feature type="binding site" evidence="12">
    <location>
        <position position="230"/>
    </location>
    <ligand>
        <name>[2Fe-2S] cluster</name>
        <dbReference type="ChEBI" id="CHEBI:190135"/>
    </ligand>
</feature>
<comment type="cofactor">
    <cofactor evidence="10">
        <name>[2Fe-2S] cluster</name>
        <dbReference type="ChEBI" id="CHEBI:190135"/>
    </cofactor>
</comment>
<evidence type="ECO:0000256" key="11">
    <source>
        <dbReference type="PIRSR" id="PIRSR006816-1"/>
    </source>
</evidence>
<evidence type="ECO:0000256" key="6">
    <source>
        <dbReference type="ARBA" id="ARBA00022827"/>
    </source>
</evidence>
<evidence type="ECO:0000256" key="8">
    <source>
        <dbReference type="ARBA" id="ARBA00023004"/>
    </source>
</evidence>
<feature type="binding site" evidence="11">
    <location>
        <begin position="72"/>
        <end position="73"/>
    </location>
    <ligand>
        <name>FAD</name>
        <dbReference type="ChEBI" id="CHEBI:57692"/>
    </ligand>
</feature>
<dbReference type="AlphaFoldDB" id="A0A1V5SL30"/>
<dbReference type="CDD" id="cd06218">
    <property type="entry name" value="DHOD_e_trans"/>
    <property type="match status" value="1"/>
</dbReference>
<dbReference type="GO" id="GO:0006221">
    <property type="term" value="P:pyrimidine nucleotide biosynthetic process"/>
    <property type="evidence" value="ECO:0007669"/>
    <property type="project" value="InterPro"/>
</dbReference>
<dbReference type="InterPro" id="IPR039261">
    <property type="entry name" value="FNR_nucleotide-bd"/>
</dbReference>
<dbReference type="EMBL" id="MWBQ01000170">
    <property type="protein sequence ID" value="OQA55198.1"/>
    <property type="molecule type" value="Genomic_DNA"/>
</dbReference>